<name>A0A0A8YIV4_ARUDO</name>
<evidence type="ECO:0000313" key="1">
    <source>
        <dbReference type="EMBL" id="JAD25483.1"/>
    </source>
</evidence>
<sequence>MQLFSLLSLVYLSGAVLSGSVTNCWIAASIMFIMPNVNL</sequence>
<dbReference type="EMBL" id="GBRH01272412">
    <property type="protein sequence ID" value="JAD25483.1"/>
    <property type="molecule type" value="Transcribed_RNA"/>
</dbReference>
<dbReference type="AlphaFoldDB" id="A0A0A8YIV4"/>
<proteinExistence type="predicted"/>
<accession>A0A0A8YIV4</accession>
<reference evidence="1" key="1">
    <citation type="submission" date="2014-09" db="EMBL/GenBank/DDBJ databases">
        <authorList>
            <person name="Magalhaes I.L.F."/>
            <person name="Oliveira U."/>
            <person name="Santos F.R."/>
            <person name="Vidigal T.H.D.A."/>
            <person name="Brescovit A.D."/>
            <person name="Santos A.J."/>
        </authorList>
    </citation>
    <scope>NUCLEOTIDE SEQUENCE</scope>
    <source>
        <tissue evidence="1">Shoot tissue taken approximately 20 cm above the soil surface</tissue>
    </source>
</reference>
<organism evidence="1">
    <name type="scientific">Arundo donax</name>
    <name type="common">Giant reed</name>
    <name type="synonym">Donax arundinaceus</name>
    <dbReference type="NCBI Taxonomy" id="35708"/>
    <lineage>
        <taxon>Eukaryota</taxon>
        <taxon>Viridiplantae</taxon>
        <taxon>Streptophyta</taxon>
        <taxon>Embryophyta</taxon>
        <taxon>Tracheophyta</taxon>
        <taxon>Spermatophyta</taxon>
        <taxon>Magnoliopsida</taxon>
        <taxon>Liliopsida</taxon>
        <taxon>Poales</taxon>
        <taxon>Poaceae</taxon>
        <taxon>PACMAD clade</taxon>
        <taxon>Arundinoideae</taxon>
        <taxon>Arundineae</taxon>
        <taxon>Arundo</taxon>
    </lineage>
</organism>
<protein>
    <submittedName>
        <fullName evidence="1">Uncharacterized protein</fullName>
    </submittedName>
</protein>
<reference evidence="1" key="2">
    <citation type="journal article" date="2015" name="Data Brief">
        <title>Shoot transcriptome of the giant reed, Arundo donax.</title>
        <authorList>
            <person name="Barrero R.A."/>
            <person name="Guerrero F.D."/>
            <person name="Moolhuijzen P."/>
            <person name="Goolsby J.A."/>
            <person name="Tidwell J."/>
            <person name="Bellgard S.E."/>
            <person name="Bellgard M.I."/>
        </authorList>
    </citation>
    <scope>NUCLEOTIDE SEQUENCE</scope>
    <source>
        <tissue evidence="1">Shoot tissue taken approximately 20 cm above the soil surface</tissue>
    </source>
</reference>